<dbReference type="Proteomes" id="UP000562982">
    <property type="component" value="Unassembled WGS sequence"/>
</dbReference>
<dbReference type="HAMAP" id="MF_00671">
    <property type="entry name" value="TolB"/>
    <property type="match status" value="1"/>
</dbReference>
<keyword evidence="5" id="KW-0131">Cell cycle</keyword>
<gene>
    <name evidence="5 7" type="primary">tolB</name>
    <name evidence="8" type="ORF">C7453_102551</name>
    <name evidence="7" type="ORF">HLH32_06005</name>
</gene>
<evidence type="ECO:0000313" key="10">
    <source>
        <dbReference type="Proteomes" id="UP000562982"/>
    </source>
</evidence>
<dbReference type="PANTHER" id="PTHR36842:SF1">
    <property type="entry name" value="PROTEIN TOLB"/>
    <property type="match status" value="1"/>
</dbReference>
<evidence type="ECO:0000259" key="6">
    <source>
        <dbReference type="Pfam" id="PF04052"/>
    </source>
</evidence>
<evidence type="ECO:0000313" key="9">
    <source>
        <dbReference type="Proteomes" id="UP000254958"/>
    </source>
</evidence>
<dbReference type="OrthoDB" id="9802240at2"/>
<keyword evidence="5" id="KW-0132">Cell division</keyword>
<evidence type="ECO:0000256" key="3">
    <source>
        <dbReference type="ARBA" id="ARBA00022729"/>
    </source>
</evidence>
<name>A0A370G7I7_GLULI</name>
<accession>A0A370G7I7</accession>
<dbReference type="Pfam" id="PF07676">
    <property type="entry name" value="PD40"/>
    <property type="match status" value="4"/>
</dbReference>
<dbReference type="SUPFAM" id="SSF69304">
    <property type="entry name" value="Tricorn protease N-terminal domain"/>
    <property type="match status" value="1"/>
</dbReference>
<keyword evidence="3 5" id="KW-0732">Signal</keyword>
<evidence type="ECO:0000256" key="5">
    <source>
        <dbReference type="HAMAP-Rule" id="MF_00671"/>
    </source>
</evidence>
<dbReference type="Gene3D" id="3.40.50.10070">
    <property type="entry name" value="TolB, N-terminal domain"/>
    <property type="match status" value="1"/>
</dbReference>
<keyword evidence="4 5" id="KW-0574">Periplasm</keyword>
<dbReference type="GO" id="GO:0017038">
    <property type="term" value="P:protein import"/>
    <property type="evidence" value="ECO:0007669"/>
    <property type="project" value="InterPro"/>
</dbReference>
<dbReference type="InterPro" id="IPR006311">
    <property type="entry name" value="TAT_signal"/>
</dbReference>
<dbReference type="RefSeq" id="WP_114726579.1">
    <property type="nucleotide sequence ID" value="NZ_BJMI01000009.1"/>
</dbReference>
<reference evidence="8 9" key="1">
    <citation type="submission" date="2018-07" db="EMBL/GenBank/DDBJ databases">
        <title>Genomic Encyclopedia of Type Strains, Phase IV (KMG-IV): sequencing the most valuable type-strain genomes for metagenomic binning, comparative biology and taxonomic classification.</title>
        <authorList>
            <person name="Goeker M."/>
        </authorList>
    </citation>
    <scope>NUCLEOTIDE SEQUENCE [LARGE SCALE GENOMIC DNA]</scope>
    <source>
        <strain evidence="8 9">DSM 5603</strain>
    </source>
</reference>
<dbReference type="InterPro" id="IPR011659">
    <property type="entry name" value="WD40"/>
</dbReference>
<evidence type="ECO:0000256" key="1">
    <source>
        <dbReference type="ARBA" id="ARBA00004418"/>
    </source>
</evidence>
<dbReference type="GO" id="GO:0051301">
    <property type="term" value="P:cell division"/>
    <property type="evidence" value="ECO:0007669"/>
    <property type="project" value="UniProtKB-UniRule"/>
</dbReference>
<sequence length="457" mass="47480">MRSNELPLISDAEASVLATYFGRRALLGTGCVAAGVLTMPLSAPAQAAPGASGDAEITVDQARTAPIPIVIPVLGGDTGQLVSSVISGDLGNCGLFSPINGALPVGVPDFGTYKSLGARALVSGTATTGSGGLRVEFRLWDVLTGQQIQGTAYTAGAGDARKIAHIIADVIYERLLGEKGYFNSRIAYIARSGPRAHQITRLAIMDQDGANSHYLSGGQWLTLTPRFSPVSEQLAFMSYANNRPRVYVLNLATGRQQLLGDFDGISFAPRFAPDGRTVVMSVTRGGGSDIYTVDLASRAKRQLTSSGAIDTSPCYSPDGSQIVFNSDRGGTPQLYIMSASGGGAKRVSYGNGTYGSPVWSPRGDLIAFTRIANGSFSLGVMAPDGTGERILTQGFTVDTPTFCPNGRVLAFCRQTAAGSGGAGFSSSIGTIDITGFHERSIPAVGMSSDPAWSPLNG</sequence>
<dbReference type="AlphaFoldDB" id="A0A370G7I7"/>
<reference evidence="7 10" key="2">
    <citation type="submission" date="2020-04" db="EMBL/GenBank/DDBJ databases">
        <title>Description of novel Gluconacetobacter.</title>
        <authorList>
            <person name="Sombolestani A."/>
        </authorList>
    </citation>
    <scope>NUCLEOTIDE SEQUENCE [LARGE SCALE GENOMIC DNA]</scope>
    <source>
        <strain evidence="7 10">LMG 1382</strain>
    </source>
</reference>
<evidence type="ECO:0000256" key="4">
    <source>
        <dbReference type="ARBA" id="ARBA00022764"/>
    </source>
</evidence>
<protein>
    <recommendedName>
        <fullName evidence="5">Tol-Pal system protein TolB</fullName>
    </recommendedName>
</protein>
<dbReference type="Proteomes" id="UP000254958">
    <property type="component" value="Unassembled WGS sequence"/>
</dbReference>
<dbReference type="EMBL" id="QQAW01000002">
    <property type="protein sequence ID" value="RDI39755.1"/>
    <property type="molecule type" value="Genomic_DNA"/>
</dbReference>
<dbReference type="PANTHER" id="PTHR36842">
    <property type="entry name" value="PROTEIN TOLB HOMOLOG"/>
    <property type="match status" value="1"/>
</dbReference>
<comment type="similarity">
    <text evidence="2 5">Belongs to the TolB family.</text>
</comment>
<feature type="domain" description="TolB N-terminal" evidence="6">
    <location>
        <begin position="56"/>
        <end position="148"/>
    </location>
</feature>
<evidence type="ECO:0000256" key="2">
    <source>
        <dbReference type="ARBA" id="ARBA00009820"/>
    </source>
</evidence>
<comment type="subunit">
    <text evidence="5">The Tol-Pal system is composed of five core proteins: the inner membrane proteins TolA, TolQ and TolR, the periplasmic protein TolB and the outer membrane protein Pal. They form a network linking the inner and outer membranes and the peptidoglycan layer.</text>
</comment>
<dbReference type="InterPro" id="IPR007195">
    <property type="entry name" value="TolB_N"/>
</dbReference>
<dbReference type="PROSITE" id="PS51318">
    <property type="entry name" value="TAT"/>
    <property type="match status" value="1"/>
</dbReference>
<dbReference type="Gene3D" id="2.120.10.30">
    <property type="entry name" value="TolB, C-terminal domain"/>
    <property type="match status" value="1"/>
</dbReference>
<comment type="caution">
    <text evidence="8">The sequence shown here is derived from an EMBL/GenBank/DDBJ whole genome shotgun (WGS) entry which is preliminary data.</text>
</comment>
<comment type="subcellular location">
    <subcellularLocation>
        <location evidence="1 5">Periplasm</location>
    </subcellularLocation>
</comment>
<dbReference type="InterPro" id="IPR011042">
    <property type="entry name" value="6-blade_b-propeller_TolB-like"/>
</dbReference>
<organism evidence="8 9">
    <name type="scientific">Gluconacetobacter liquefaciens</name>
    <name type="common">Acetobacter liquefaciens</name>
    <dbReference type="NCBI Taxonomy" id="89584"/>
    <lineage>
        <taxon>Bacteria</taxon>
        <taxon>Pseudomonadati</taxon>
        <taxon>Pseudomonadota</taxon>
        <taxon>Alphaproteobacteria</taxon>
        <taxon>Acetobacterales</taxon>
        <taxon>Acetobacteraceae</taxon>
        <taxon>Gluconacetobacter</taxon>
    </lineage>
</organism>
<proteinExistence type="inferred from homology"/>
<evidence type="ECO:0000313" key="7">
    <source>
        <dbReference type="EMBL" id="MBB2185939.1"/>
    </source>
</evidence>
<dbReference type="NCBIfam" id="TIGR02800">
    <property type="entry name" value="propeller_TolB"/>
    <property type="match status" value="1"/>
</dbReference>
<comment type="function">
    <text evidence="5">Part of the Tol-Pal system, which plays a role in outer membrane invagination during cell division and is important for maintaining outer membrane integrity.</text>
</comment>
<dbReference type="SUPFAM" id="SSF52964">
    <property type="entry name" value="TolB, N-terminal domain"/>
    <property type="match status" value="1"/>
</dbReference>
<dbReference type="EMBL" id="JABEQI010000002">
    <property type="protein sequence ID" value="MBB2185939.1"/>
    <property type="molecule type" value="Genomic_DNA"/>
</dbReference>
<evidence type="ECO:0000313" key="8">
    <source>
        <dbReference type="EMBL" id="RDI39755.1"/>
    </source>
</evidence>
<dbReference type="InterPro" id="IPR014167">
    <property type="entry name" value="Tol-Pal_TolB"/>
</dbReference>
<dbReference type="GO" id="GO:0042597">
    <property type="term" value="C:periplasmic space"/>
    <property type="evidence" value="ECO:0007669"/>
    <property type="project" value="UniProtKB-SubCell"/>
</dbReference>
<dbReference type="Pfam" id="PF04052">
    <property type="entry name" value="TolB_N"/>
    <property type="match status" value="1"/>
</dbReference>
<keyword evidence="9" id="KW-1185">Reference proteome</keyword>